<dbReference type="AlphaFoldDB" id="A0A1H6TJ37"/>
<sequence length="370" mass="40543">MSNDSSPVGGTHGFDSDALEQWVAETASQKGVSKQKLLDEILSSYWVLEELSGVVSDSAVTNNSPQPDEGTAADTVDHGRETVSQGADISQTDRSTAEFSELKSELQGLRTAIEELSQDQHDEPQHEEAAEDGFSVLEGQLDDLSSAVVDRQTETDETIDELSERIESVDKRLAGIESRLDDGISLAELEAAVEQNSADYAELQATVEANSTDHAELEQQLESEFDSIEQVLQHLLDTTDNIEYRLGAVSDSRQEALRPLRERNAQQDALTDLKQEAIRHGVSNGVCGNCDQKIDLGLLEVPECPSCEQRFTGISKGGWNWIPFSRSTINTTDRPQQFDSADSSPRQSDAGDRPPSTHKTGGQDSYQTDW</sequence>
<protein>
    <submittedName>
        <fullName evidence="3">Uncharacterized protein</fullName>
    </submittedName>
</protein>
<feature type="region of interest" description="Disordered" evidence="2">
    <location>
        <begin position="326"/>
        <end position="370"/>
    </location>
</feature>
<evidence type="ECO:0000313" key="4">
    <source>
        <dbReference type="Proteomes" id="UP000198888"/>
    </source>
</evidence>
<evidence type="ECO:0000256" key="2">
    <source>
        <dbReference type="SAM" id="MobiDB-lite"/>
    </source>
</evidence>
<organism evidence="3 4">
    <name type="scientific">Halohasta litchfieldiae</name>
    <dbReference type="NCBI Taxonomy" id="1073996"/>
    <lineage>
        <taxon>Archaea</taxon>
        <taxon>Methanobacteriati</taxon>
        <taxon>Methanobacteriota</taxon>
        <taxon>Stenosarchaea group</taxon>
        <taxon>Halobacteria</taxon>
        <taxon>Halobacteriales</taxon>
        <taxon>Haloferacaceae</taxon>
        <taxon>Halohasta</taxon>
    </lineage>
</organism>
<dbReference type="KEGG" id="hae:halTADL_0875"/>
<dbReference type="OrthoDB" id="178000at2157"/>
<feature type="region of interest" description="Disordered" evidence="2">
    <location>
        <begin position="56"/>
        <end position="133"/>
    </location>
</feature>
<gene>
    <name evidence="3" type="ORF">SAMN05444271_107107</name>
</gene>
<reference evidence="3 4" key="1">
    <citation type="submission" date="2016-10" db="EMBL/GenBank/DDBJ databases">
        <authorList>
            <person name="de Groot N.N."/>
        </authorList>
    </citation>
    <scope>NUCLEOTIDE SEQUENCE [LARGE SCALE GENOMIC DNA]</scope>
    <source>
        <strain evidence="3 4">DSM 22187</strain>
    </source>
</reference>
<proteinExistence type="predicted"/>
<dbReference type="GeneID" id="35001688"/>
<feature type="compositionally biased region" description="Basic and acidic residues" evidence="2">
    <location>
        <begin position="118"/>
        <end position="128"/>
    </location>
</feature>
<dbReference type="EMBL" id="FNYR01000007">
    <property type="protein sequence ID" value="SEI76235.1"/>
    <property type="molecule type" value="Genomic_DNA"/>
</dbReference>
<name>A0A1H6TJ37_9EURY</name>
<dbReference type="Gene3D" id="1.10.287.1490">
    <property type="match status" value="1"/>
</dbReference>
<evidence type="ECO:0000256" key="1">
    <source>
        <dbReference type="SAM" id="Coils"/>
    </source>
</evidence>
<dbReference type="STRING" id="1073996.SAMN05444271_107107"/>
<feature type="compositionally biased region" description="Polar residues" evidence="2">
    <location>
        <begin position="326"/>
        <end position="347"/>
    </location>
</feature>
<dbReference type="Proteomes" id="UP000198888">
    <property type="component" value="Unassembled WGS sequence"/>
</dbReference>
<evidence type="ECO:0000313" key="3">
    <source>
        <dbReference type="EMBL" id="SEI76235.1"/>
    </source>
</evidence>
<accession>A0A1H6TJ37</accession>
<feature type="coiled-coil region" evidence="1">
    <location>
        <begin position="159"/>
        <end position="238"/>
    </location>
</feature>
<dbReference type="RefSeq" id="WP_143054127.1">
    <property type="nucleotide sequence ID" value="NZ_CP024845.1"/>
</dbReference>
<keyword evidence="1" id="KW-0175">Coiled coil</keyword>
<feature type="compositionally biased region" description="Polar residues" evidence="2">
    <location>
        <begin position="357"/>
        <end position="370"/>
    </location>
</feature>
<accession>A0A2H4Q041</accession>
<keyword evidence="4" id="KW-1185">Reference proteome</keyword>
<feature type="compositionally biased region" description="Polar residues" evidence="2">
    <location>
        <begin position="82"/>
        <end position="98"/>
    </location>
</feature>